<comment type="caution">
    <text evidence="4">The sequence shown here is derived from an EMBL/GenBank/DDBJ whole genome shotgun (WGS) entry which is preliminary data.</text>
</comment>
<dbReference type="PANTHER" id="PTHR30055:SF235">
    <property type="entry name" value="TRANSCRIPTIONAL REGULATORY PROTEIN"/>
    <property type="match status" value="1"/>
</dbReference>
<dbReference type="PANTHER" id="PTHR30055">
    <property type="entry name" value="HTH-TYPE TRANSCRIPTIONAL REGULATOR RUTR"/>
    <property type="match status" value="1"/>
</dbReference>
<dbReference type="SUPFAM" id="SSF48498">
    <property type="entry name" value="Tetracyclin repressor-like, C-terminal domain"/>
    <property type="match status" value="1"/>
</dbReference>
<evidence type="ECO:0000313" key="4">
    <source>
        <dbReference type="EMBL" id="TVO71445.1"/>
    </source>
</evidence>
<dbReference type="OrthoDB" id="2356263at2"/>
<dbReference type="PROSITE" id="PS50977">
    <property type="entry name" value="HTH_TETR_2"/>
    <property type="match status" value="1"/>
</dbReference>
<dbReference type="InterPro" id="IPR050109">
    <property type="entry name" value="HTH-type_TetR-like_transc_reg"/>
</dbReference>
<organism evidence="4 5">
    <name type="scientific">Sedimenticola selenatireducens</name>
    <dbReference type="NCBI Taxonomy" id="191960"/>
    <lineage>
        <taxon>Bacteria</taxon>
        <taxon>Pseudomonadati</taxon>
        <taxon>Pseudomonadota</taxon>
        <taxon>Gammaproteobacteria</taxon>
        <taxon>Chromatiales</taxon>
        <taxon>Sedimenticolaceae</taxon>
        <taxon>Sedimenticola</taxon>
    </lineage>
</organism>
<dbReference type="Pfam" id="PF17939">
    <property type="entry name" value="TetR_C_30"/>
    <property type="match status" value="1"/>
</dbReference>
<accession>A0A558DYG5</accession>
<dbReference type="SUPFAM" id="SSF46689">
    <property type="entry name" value="Homeodomain-like"/>
    <property type="match status" value="1"/>
</dbReference>
<dbReference type="InterPro" id="IPR041586">
    <property type="entry name" value="PsrA_TetR_C"/>
</dbReference>
<keyword evidence="1 2" id="KW-0238">DNA-binding</keyword>
<dbReference type="InterPro" id="IPR009057">
    <property type="entry name" value="Homeodomain-like_sf"/>
</dbReference>
<reference evidence="4 5" key="1">
    <citation type="submission" date="2019-07" db="EMBL/GenBank/DDBJ databases">
        <title>The pathways for chlorine oxyanion respiration interact through the shared metabolite chlorate.</title>
        <authorList>
            <person name="Barnum T.P."/>
            <person name="Cheng Y."/>
            <person name="Hill K.A."/>
            <person name="Lucas L.N."/>
            <person name="Carlson H.K."/>
            <person name="Coates J.D."/>
        </authorList>
    </citation>
    <scope>NUCLEOTIDE SEQUENCE [LARGE SCALE GENOMIC DNA]</scope>
    <source>
        <strain evidence="4 5">BK-1</strain>
    </source>
</reference>
<dbReference type="Proteomes" id="UP000316649">
    <property type="component" value="Unassembled WGS sequence"/>
</dbReference>
<dbReference type="GO" id="GO:0000976">
    <property type="term" value="F:transcription cis-regulatory region binding"/>
    <property type="evidence" value="ECO:0007669"/>
    <property type="project" value="TreeGrafter"/>
</dbReference>
<gene>
    <name evidence="4" type="ORF">FHP88_14075</name>
</gene>
<dbReference type="Gene3D" id="1.10.357.10">
    <property type="entry name" value="Tetracycline Repressor, domain 2"/>
    <property type="match status" value="1"/>
</dbReference>
<evidence type="ECO:0000259" key="3">
    <source>
        <dbReference type="PROSITE" id="PS50977"/>
    </source>
</evidence>
<dbReference type="EMBL" id="VMNH01000021">
    <property type="protein sequence ID" value="TVO71445.1"/>
    <property type="molecule type" value="Genomic_DNA"/>
</dbReference>
<dbReference type="GO" id="GO:0003700">
    <property type="term" value="F:DNA-binding transcription factor activity"/>
    <property type="evidence" value="ECO:0007669"/>
    <property type="project" value="TreeGrafter"/>
</dbReference>
<proteinExistence type="predicted"/>
<sequence>MNPFRANAVAETVSQHMKPPVDTKDKILDVAEEIFAEKGYSATSMRTITSRANVNLAAVNYHFGSKAQLYQAVFQRRVAPMNKQRIDMLETLEQKANGNPLALEDILRAFIEPALRASLNPNQGGTNFIRLLGRTHAEPGPEVHDFLPLLYEKVKDRYRSALALTLPELSQEELSWRVHFVIGTIAFTLAGTDALEMIESCRYCDPADIEGIIQRLLPFLQGGLSAPAALTKSTID</sequence>
<dbReference type="InterPro" id="IPR001647">
    <property type="entry name" value="HTH_TetR"/>
</dbReference>
<name>A0A558DYG5_9GAMM</name>
<evidence type="ECO:0000256" key="2">
    <source>
        <dbReference type="PROSITE-ProRule" id="PRU00335"/>
    </source>
</evidence>
<dbReference type="PRINTS" id="PR00455">
    <property type="entry name" value="HTHTETR"/>
</dbReference>
<dbReference type="AlphaFoldDB" id="A0A558DYG5"/>
<evidence type="ECO:0000256" key="1">
    <source>
        <dbReference type="ARBA" id="ARBA00023125"/>
    </source>
</evidence>
<dbReference type="InterPro" id="IPR023772">
    <property type="entry name" value="DNA-bd_HTH_TetR-type_CS"/>
</dbReference>
<dbReference type="RefSeq" id="WP_144359730.1">
    <property type="nucleotide sequence ID" value="NZ_VMNH01000021.1"/>
</dbReference>
<dbReference type="Pfam" id="PF00440">
    <property type="entry name" value="TetR_N"/>
    <property type="match status" value="1"/>
</dbReference>
<dbReference type="InterPro" id="IPR036271">
    <property type="entry name" value="Tet_transcr_reg_TetR-rel_C_sf"/>
</dbReference>
<keyword evidence="5" id="KW-1185">Reference proteome</keyword>
<feature type="domain" description="HTH tetR-type" evidence="3">
    <location>
        <begin position="21"/>
        <end position="81"/>
    </location>
</feature>
<dbReference type="PROSITE" id="PS01081">
    <property type="entry name" value="HTH_TETR_1"/>
    <property type="match status" value="1"/>
</dbReference>
<evidence type="ECO:0000313" key="5">
    <source>
        <dbReference type="Proteomes" id="UP000316649"/>
    </source>
</evidence>
<protein>
    <submittedName>
        <fullName evidence="4">TetR/AcrR family transcriptional regulator</fullName>
    </submittedName>
</protein>
<feature type="DNA-binding region" description="H-T-H motif" evidence="2">
    <location>
        <begin position="44"/>
        <end position="63"/>
    </location>
</feature>